<evidence type="ECO:0000256" key="5">
    <source>
        <dbReference type="ARBA" id="ARBA00022729"/>
    </source>
</evidence>
<organism evidence="15 16">
    <name type="scientific">Cuscuta europaea</name>
    <name type="common">European dodder</name>
    <dbReference type="NCBI Taxonomy" id="41803"/>
    <lineage>
        <taxon>Eukaryota</taxon>
        <taxon>Viridiplantae</taxon>
        <taxon>Streptophyta</taxon>
        <taxon>Embryophyta</taxon>
        <taxon>Tracheophyta</taxon>
        <taxon>Spermatophyta</taxon>
        <taxon>Magnoliopsida</taxon>
        <taxon>eudicotyledons</taxon>
        <taxon>Gunneridae</taxon>
        <taxon>Pentapetalae</taxon>
        <taxon>asterids</taxon>
        <taxon>lamiids</taxon>
        <taxon>Solanales</taxon>
        <taxon>Convolvulaceae</taxon>
        <taxon>Cuscuteae</taxon>
        <taxon>Cuscuta</taxon>
        <taxon>Cuscuta subgen. Cuscuta</taxon>
    </lineage>
</organism>
<evidence type="ECO:0000256" key="10">
    <source>
        <dbReference type="ARBA" id="ARBA00023136"/>
    </source>
</evidence>
<dbReference type="FunFam" id="1.10.510.10:FF:000388">
    <property type="entry name" value="Leucine-rich repeat receptor-like tyrosine-protein kinase PXC3"/>
    <property type="match status" value="1"/>
</dbReference>
<comment type="subcellular location">
    <subcellularLocation>
        <location evidence="1">Membrane</location>
        <topology evidence="1">Single-pass type I membrane protein</topology>
    </subcellularLocation>
</comment>
<protein>
    <recommendedName>
        <fullName evidence="14">Protein kinase domain-containing protein</fullName>
    </recommendedName>
</protein>
<sequence length="883" mass="97326">MALLRFLTVVLLGLMTTSYLGSAQEDLNLYEQTILLTLRNELAIPGWNLNGSDFCSWHGIGCSQSTVKKLVLSGLWLHKGNLTLISELKSLNWLDLSANNFQGSIPPAFGQLLHLQFLDLSFNIFKNSIPKELGRLQNLRALNLSHNSLSGPIPQELGQLQELEELFISSNRLNGSIPIGLGNLTKLKAFSAYENKFSGFIPGNLGLNSDLTMLILHTNQLEGVIPENLFARKKLKFLVLTQNRLIGYIPQSIGNCKGLWSVRIGENRLMGTVPKEIGNVRNLVYFEANNNNLSGEIVSEFSMCSNLTLLNLASNGLTGTIPREFGLLTNLQELILSGNSLIGEIPLPLLEVKNLNKLDLSNNKFNGTIPKNICSAPGLQYLLLEHNSIEGEIPNEIGNCIKLLELSLAKNQLSGQVPCEIGHLTNLQIGLNLSYNHLSGNLPRELGKLNQLVSMDVSNNQLSGRIPLSFIGMMSLIDVNFSNNQFFGQIPAFLPFQKSLNTSFLGNNGLCGNPLNTRCGNLNLHNNVHHYANTLAVIGSGVAIIISVSIVVVQFMVRENQEKAAKAVEERLPMMIAGNVFVENLREGFDFDVVAKAAMKDGNMLREGTFSTVYRAEMPSGTILSVRKLKSVDSIVLQYQGKIAREIEKLSKKLSHENLMSSVGFAIYEDTVLLLHQHFPDGTLAQFLHESTKRQEYKPDWRTRLSIAIGVAKGLAFLHSMAIIHLDISSSNVLLDSNFKPLVAEVEISRILDPSKETASITAVAGSFGYIPPEYAYTMQVTPPGNVYSYGVVLLEILTSKLPIDEAFGEGTDLVKMVHGAPERGETPELILDSRLSTVSFRWRNEMLLALKVALLCTDSTPAKRPRMKKVVEMLQQISDAPI</sequence>
<dbReference type="PANTHER" id="PTHR48007">
    <property type="entry name" value="LEUCINE-RICH REPEAT RECEPTOR-LIKE PROTEIN KINASE PXC1"/>
    <property type="match status" value="1"/>
</dbReference>
<keyword evidence="12" id="KW-0325">Glycoprotein</keyword>
<name>A0A9P1DYT1_CUSEU</name>
<dbReference type="EMBL" id="CAMAPE010000004">
    <property type="protein sequence ID" value="CAH9062785.1"/>
    <property type="molecule type" value="Genomic_DNA"/>
</dbReference>
<keyword evidence="16" id="KW-1185">Reference proteome</keyword>
<keyword evidence="6" id="KW-0677">Repeat</keyword>
<dbReference type="SUPFAM" id="SSF56112">
    <property type="entry name" value="Protein kinase-like (PK-like)"/>
    <property type="match status" value="1"/>
</dbReference>
<feature type="chain" id="PRO_5040135714" description="Protein kinase domain-containing protein" evidence="13">
    <location>
        <begin position="24"/>
        <end position="883"/>
    </location>
</feature>
<dbReference type="GO" id="GO:0005524">
    <property type="term" value="F:ATP binding"/>
    <property type="evidence" value="ECO:0007669"/>
    <property type="project" value="UniProtKB-KW"/>
</dbReference>
<keyword evidence="8" id="KW-0067">ATP-binding</keyword>
<dbReference type="InterPro" id="IPR046959">
    <property type="entry name" value="PRK1-6/SRF4-like"/>
</dbReference>
<dbReference type="GO" id="GO:0006952">
    <property type="term" value="P:defense response"/>
    <property type="evidence" value="ECO:0007669"/>
    <property type="project" value="UniProtKB-ARBA"/>
</dbReference>
<dbReference type="GO" id="GO:0051707">
    <property type="term" value="P:response to other organism"/>
    <property type="evidence" value="ECO:0007669"/>
    <property type="project" value="UniProtKB-ARBA"/>
</dbReference>
<keyword evidence="7" id="KW-0547">Nucleotide-binding</keyword>
<comment type="caution">
    <text evidence="15">The sequence shown here is derived from an EMBL/GenBank/DDBJ whole genome shotgun (WGS) entry which is preliminary data.</text>
</comment>
<dbReference type="InterPro" id="IPR011009">
    <property type="entry name" value="Kinase-like_dom_sf"/>
</dbReference>
<dbReference type="Proteomes" id="UP001152484">
    <property type="component" value="Unassembled WGS sequence"/>
</dbReference>
<evidence type="ECO:0000256" key="13">
    <source>
        <dbReference type="SAM" id="SignalP"/>
    </source>
</evidence>
<dbReference type="Gene3D" id="3.80.10.10">
    <property type="entry name" value="Ribonuclease Inhibitor"/>
    <property type="match status" value="3"/>
</dbReference>
<gene>
    <name evidence="15" type="ORF">CEURO_LOCUS1961</name>
</gene>
<evidence type="ECO:0000313" key="15">
    <source>
        <dbReference type="EMBL" id="CAH9062785.1"/>
    </source>
</evidence>
<keyword evidence="10" id="KW-0472">Membrane</keyword>
<evidence type="ECO:0000256" key="8">
    <source>
        <dbReference type="ARBA" id="ARBA00022840"/>
    </source>
</evidence>
<dbReference type="GO" id="GO:0016020">
    <property type="term" value="C:membrane"/>
    <property type="evidence" value="ECO:0007669"/>
    <property type="project" value="UniProtKB-SubCell"/>
</dbReference>
<keyword evidence="9" id="KW-1133">Transmembrane helix</keyword>
<evidence type="ECO:0000256" key="1">
    <source>
        <dbReference type="ARBA" id="ARBA00004479"/>
    </source>
</evidence>
<keyword evidence="3" id="KW-0808">Transferase</keyword>
<dbReference type="GO" id="GO:0004674">
    <property type="term" value="F:protein serine/threonine kinase activity"/>
    <property type="evidence" value="ECO:0007669"/>
    <property type="project" value="UniProtKB-EC"/>
</dbReference>
<dbReference type="FunFam" id="3.80.10.10:FF:000095">
    <property type="entry name" value="LRR receptor-like serine/threonine-protein kinase GSO1"/>
    <property type="match status" value="1"/>
</dbReference>
<evidence type="ECO:0000256" key="2">
    <source>
        <dbReference type="ARBA" id="ARBA00022614"/>
    </source>
</evidence>
<dbReference type="Pfam" id="PF00560">
    <property type="entry name" value="LRR_1"/>
    <property type="match status" value="6"/>
</dbReference>
<dbReference type="FunFam" id="3.80.10.10:FF:000062">
    <property type="entry name" value="protein STRUBBELIG-RECEPTOR FAMILY 3"/>
    <property type="match status" value="1"/>
</dbReference>
<evidence type="ECO:0000256" key="4">
    <source>
        <dbReference type="ARBA" id="ARBA00022692"/>
    </source>
</evidence>
<dbReference type="InterPro" id="IPR000719">
    <property type="entry name" value="Prot_kinase_dom"/>
</dbReference>
<dbReference type="PROSITE" id="PS50011">
    <property type="entry name" value="PROTEIN_KINASE_DOM"/>
    <property type="match status" value="1"/>
</dbReference>
<feature type="domain" description="Protein kinase" evidence="14">
    <location>
        <begin position="599"/>
        <end position="883"/>
    </location>
</feature>
<dbReference type="SMART" id="SM00369">
    <property type="entry name" value="LRR_TYP"/>
    <property type="match status" value="5"/>
</dbReference>
<dbReference type="OrthoDB" id="676979at2759"/>
<evidence type="ECO:0000313" key="16">
    <source>
        <dbReference type="Proteomes" id="UP001152484"/>
    </source>
</evidence>
<dbReference type="PROSITE" id="PS00109">
    <property type="entry name" value="PROTEIN_KINASE_TYR"/>
    <property type="match status" value="1"/>
</dbReference>
<dbReference type="InterPro" id="IPR001245">
    <property type="entry name" value="Ser-Thr/Tyr_kinase_cat_dom"/>
</dbReference>
<dbReference type="Gene3D" id="1.10.510.10">
    <property type="entry name" value="Transferase(Phosphotransferase) domain 1"/>
    <property type="match status" value="1"/>
</dbReference>
<dbReference type="InterPro" id="IPR003591">
    <property type="entry name" value="Leu-rich_rpt_typical-subtyp"/>
</dbReference>
<evidence type="ECO:0000256" key="11">
    <source>
        <dbReference type="ARBA" id="ARBA00023170"/>
    </source>
</evidence>
<reference evidence="15" key="1">
    <citation type="submission" date="2022-07" db="EMBL/GenBank/DDBJ databases">
        <authorList>
            <person name="Macas J."/>
            <person name="Novak P."/>
            <person name="Neumann P."/>
        </authorList>
    </citation>
    <scope>NUCLEOTIDE SEQUENCE</scope>
</reference>
<dbReference type="Pfam" id="PF07714">
    <property type="entry name" value="PK_Tyr_Ser-Thr"/>
    <property type="match status" value="1"/>
</dbReference>
<accession>A0A9P1DYT1</accession>
<dbReference type="InterPro" id="IPR032675">
    <property type="entry name" value="LRR_dom_sf"/>
</dbReference>
<dbReference type="Pfam" id="PF23598">
    <property type="entry name" value="LRR_14"/>
    <property type="match status" value="1"/>
</dbReference>
<feature type="signal peptide" evidence="13">
    <location>
        <begin position="1"/>
        <end position="23"/>
    </location>
</feature>
<dbReference type="InterPro" id="IPR001611">
    <property type="entry name" value="Leu-rich_rpt"/>
</dbReference>
<dbReference type="Gene3D" id="3.30.200.20">
    <property type="entry name" value="Phosphorylase Kinase, domain 1"/>
    <property type="match status" value="1"/>
</dbReference>
<dbReference type="PANTHER" id="PTHR48007:SF76">
    <property type="entry name" value="OS03G0145102 PROTEIN"/>
    <property type="match status" value="1"/>
</dbReference>
<keyword evidence="4" id="KW-0812">Transmembrane</keyword>
<evidence type="ECO:0000256" key="7">
    <source>
        <dbReference type="ARBA" id="ARBA00022741"/>
    </source>
</evidence>
<dbReference type="AlphaFoldDB" id="A0A9P1DYT1"/>
<dbReference type="Pfam" id="PF08263">
    <property type="entry name" value="LRRNT_2"/>
    <property type="match status" value="1"/>
</dbReference>
<keyword evidence="2" id="KW-0433">Leucine-rich repeat</keyword>
<evidence type="ECO:0000256" key="6">
    <source>
        <dbReference type="ARBA" id="ARBA00022737"/>
    </source>
</evidence>
<evidence type="ECO:0000256" key="3">
    <source>
        <dbReference type="ARBA" id="ARBA00022679"/>
    </source>
</evidence>
<dbReference type="FunFam" id="3.30.200.20:FF:000454">
    <property type="entry name" value="Leucine-rich repeat receptor-like tyrosine-protein kinase PXC3"/>
    <property type="match status" value="1"/>
</dbReference>
<evidence type="ECO:0000256" key="9">
    <source>
        <dbReference type="ARBA" id="ARBA00022989"/>
    </source>
</evidence>
<dbReference type="SUPFAM" id="SSF52058">
    <property type="entry name" value="L domain-like"/>
    <property type="match status" value="2"/>
</dbReference>
<dbReference type="InterPro" id="IPR013210">
    <property type="entry name" value="LRR_N_plant-typ"/>
</dbReference>
<dbReference type="InterPro" id="IPR055414">
    <property type="entry name" value="LRR_R13L4/SHOC2-like"/>
</dbReference>
<proteinExistence type="predicted"/>
<keyword evidence="5 13" id="KW-0732">Signal</keyword>
<evidence type="ECO:0000259" key="14">
    <source>
        <dbReference type="PROSITE" id="PS50011"/>
    </source>
</evidence>
<keyword evidence="11" id="KW-0675">Receptor</keyword>
<dbReference type="InterPro" id="IPR008266">
    <property type="entry name" value="Tyr_kinase_AS"/>
</dbReference>
<evidence type="ECO:0000256" key="12">
    <source>
        <dbReference type="ARBA" id="ARBA00023180"/>
    </source>
</evidence>